<dbReference type="Proteomes" id="UP001224644">
    <property type="component" value="Unassembled WGS sequence"/>
</dbReference>
<proteinExistence type="predicted"/>
<name>A0ABT8BKY8_9HYPH</name>
<accession>A0ABT8BKY8</accession>
<feature type="signal peptide" evidence="1">
    <location>
        <begin position="1"/>
        <end position="30"/>
    </location>
</feature>
<evidence type="ECO:0000313" key="3">
    <source>
        <dbReference type="Proteomes" id="UP001224644"/>
    </source>
</evidence>
<dbReference type="EMBL" id="JAUFPX010000016">
    <property type="protein sequence ID" value="MDN3592190.1"/>
    <property type="molecule type" value="Genomic_DNA"/>
</dbReference>
<gene>
    <name evidence="2" type="ORF">QWZ12_16455</name>
</gene>
<keyword evidence="3" id="KW-1185">Reference proteome</keyword>
<feature type="chain" id="PRO_5047099363" evidence="1">
    <location>
        <begin position="31"/>
        <end position="172"/>
    </location>
</feature>
<evidence type="ECO:0000256" key="1">
    <source>
        <dbReference type="SAM" id="SignalP"/>
    </source>
</evidence>
<evidence type="ECO:0000313" key="2">
    <source>
        <dbReference type="EMBL" id="MDN3592190.1"/>
    </source>
</evidence>
<keyword evidence="1" id="KW-0732">Signal</keyword>
<comment type="caution">
    <text evidence="2">The sequence shown here is derived from an EMBL/GenBank/DDBJ whole genome shotgun (WGS) entry which is preliminary data.</text>
</comment>
<dbReference type="Pfam" id="PF11684">
    <property type="entry name" value="DUF3280"/>
    <property type="match status" value="1"/>
</dbReference>
<protein>
    <submittedName>
        <fullName evidence="2">DUF2380 domain-containing protein</fullName>
    </submittedName>
</protein>
<dbReference type="RefSeq" id="WP_290346242.1">
    <property type="nucleotide sequence ID" value="NZ_JAUFPX010000016.1"/>
</dbReference>
<organism evidence="2 3">
    <name type="scientific">Methylobacterium adhaesivum</name>
    <dbReference type="NCBI Taxonomy" id="333297"/>
    <lineage>
        <taxon>Bacteria</taxon>
        <taxon>Pseudomonadati</taxon>
        <taxon>Pseudomonadota</taxon>
        <taxon>Alphaproteobacteria</taxon>
        <taxon>Hyphomicrobiales</taxon>
        <taxon>Methylobacteriaceae</taxon>
        <taxon>Methylobacterium</taxon>
    </lineage>
</organism>
<reference evidence="3" key="1">
    <citation type="journal article" date="2019" name="Int. J. Syst. Evol. Microbiol.">
        <title>The Global Catalogue of Microorganisms (GCM) 10K type strain sequencing project: providing services to taxonomists for standard genome sequencing and annotation.</title>
        <authorList>
            <consortium name="The Broad Institute Genomics Platform"/>
            <consortium name="The Broad Institute Genome Sequencing Center for Infectious Disease"/>
            <person name="Wu L."/>
            <person name="Ma J."/>
        </authorList>
    </citation>
    <scope>NUCLEOTIDE SEQUENCE [LARGE SCALE GENOMIC DNA]</scope>
    <source>
        <strain evidence="3">CECT 7069</strain>
    </source>
</reference>
<sequence>MVWIASRRRLAGIVTTALLFATHGALPAHAAEALVILPIKLLDTSGEPTDQASQHAERLVHLADSLAADLSRMGLYRATVLPPDSLRQACPSEDIACLLEAARARGAELIFVGVVHKSSTLILQLWARVVDARTGRDLFSRDLNFRGDTDEAWQRAQGFLISQIRDGTLDRR</sequence>
<dbReference type="InterPro" id="IPR021698">
    <property type="entry name" value="DUF3280"/>
</dbReference>